<dbReference type="Proteomes" id="UP000634004">
    <property type="component" value="Unassembled WGS sequence"/>
</dbReference>
<comment type="caution">
    <text evidence="2">The sequence shown here is derived from an EMBL/GenBank/DDBJ whole genome shotgun (WGS) entry which is preliminary data.</text>
</comment>
<dbReference type="EMBL" id="BMZH01000009">
    <property type="protein sequence ID" value="GHA98491.1"/>
    <property type="molecule type" value="Genomic_DNA"/>
</dbReference>
<name>A0A8J3G317_9PROT</name>
<feature type="transmembrane region" description="Helical" evidence="1">
    <location>
        <begin position="32"/>
        <end position="52"/>
    </location>
</feature>
<keyword evidence="1" id="KW-1133">Transmembrane helix</keyword>
<reference evidence="2" key="1">
    <citation type="journal article" date="2014" name="Int. J. Syst. Evol. Microbiol.">
        <title>Complete genome sequence of Corynebacterium casei LMG S-19264T (=DSM 44701T), isolated from a smear-ripened cheese.</title>
        <authorList>
            <consortium name="US DOE Joint Genome Institute (JGI-PGF)"/>
            <person name="Walter F."/>
            <person name="Albersmeier A."/>
            <person name="Kalinowski J."/>
            <person name="Ruckert C."/>
        </authorList>
    </citation>
    <scope>NUCLEOTIDE SEQUENCE</scope>
    <source>
        <strain evidence="2">KCTC 32513</strain>
    </source>
</reference>
<gene>
    <name evidence="2" type="ORF">GCM10009069_21730</name>
</gene>
<protein>
    <submittedName>
        <fullName evidence="2">Uncharacterized protein</fullName>
    </submittedName>
</protein>
<organism evidence="2 3">
    <name type="scientific">Algimonas arctica</name>
    <dbReference type="NCBI Taxonomy" id="1479486"/>
    <lineage>
        <taxon>Bacteria</taxon>
        <taxon>Pseudomonadati</taxon>
        <taxon>Pseudomonadota</taxon>
        <taxon>Alphaproteobacteria</taxon>
        <taxon>Maricaulales</taxon>
        <taxon>Robiginitomaculaceae</taxon>
        <taxon>Algimonas</taxon>
    </lineage>
</organism>
<evidence type="ECO:0000313" key="3">
    <source>
        <dbReference type="Proteomes" id="UP000634004"/>
    </source>
</evidence>
<evidence type="ECO:0000256" key="1">
    <source>
        <dbReference type="SAM" id="Phobius"/>
    </source>
</evidence>
<keyword evidence="1" id="KW-0472">Membrane</keyword>
<dbReference type="RefSeq" id="WP_189498342.1">
    <property type="nucleotide sequence ID" value="NZ_BMZH01000009.1"/>
</dbReference>
<reference evidence="2" key="2">
    <citation type="submission" date="2020-09" db="EMBL/GenBank/DDBJ databases">
        <authorList>
            <person name="Sun Q."/>
            <person name="Kim S."/>
        </authorList>
    </citation>
    <scope>NUCLEOTIDE SEQUENCE</scope>
    <source>
        <strain evidence="2">KCTC 32513</strain>
    </source>
</reference>
<keyword evidence="1" id="KW-0812">Transmembrane</keyword>
<keyword evidence="3" id="KW-1185">Reference proteome</keyword>
<accession>A0A8J3G317</accession>
<dbReference type="AlphaFoldDB" id="A0A8J3G317"/>
<sequence>MNHKFLRIIALIAAMIAAPALAGLVYLEPRWLDLMASAAIGIVTGLTVLFIFKRLPVDDRKG</sequence>
<proteinExistence type="predicted"/>
<evidence type="ECO:0000313" key="2">
    <source>
        <dbReference type="EMBL" id="GHA98491.1"/>
    </source>
</evidence>